<feature type="region of interest" description="Disordered" evidence="1">
    <location>
        <begin position="254"/>
        <end position="284"/>
    </location>
</feature>
<dbReference type="InterPro" id="IPR021373">
    <property type="entry name" value="DUF2993"/>
</dbReference>
<keyword evidence="3" id="KW-1185">Reference proteome</keyword>
<accession>A0ABU8GIN7</accession>
<feature type="compositionally biased region" description="Low complexity" evidence="1">
    <location>
        <begin position="259"/>
        <end position="278"/>
    </location>
</feature>
<evidence type="ECO:0000313" key="3">
    <source>
        <dbReference type="Proteomes" id="UP001365781"/>
    </source>
</evidence>
<organism evidence="2 3">
    <name type="scientific">Streptomyces brasiliscabiei</name>
    <dbReference type="NCBI Taxonomy" id="2736302"/>
    <lineage>
        <taxon>Bacteria</taxon>
        <taxon>Bacillati</taxon>
        <taxon>Actinomycetota</taxon>
        <taxon>Actinomycetes</taxon>
        <taxon>Kitasatosporales</taxon>
        <taxon>Streptomycetaceae</taxon>
        <taxon>Streptomyces</taxon>
    </lineage>
</organism>
<sequence>MYRSHRDADLDYDCAYEPGDGPTYDPQDPPPPRDPRATWGSNSAPRPHRRHRCPLAIAATSPTTLAVAPVAVDRAVAARIESRTAEAFQTRTAEAFQKGMGTPARPEVEVHGLPAITQAATGTPDRADITAHDIPADDPDRPLPVTELSLELDGLTKSDDDSEAHARTAEATAFLSYADLSDTLGLEISRCYGTDRVRARVLTSLGFEVTAATARPDLRRARPLRNIPEGLHLRSVTTKEKGLTARFSGRAVTFHSDADTQNTQNTQGTQGTQNTQDNAPNGTA</sequence>
<name>A0ABU8GIN7_9ACTN</name>
<evidence type="ECO:0000313" key="2">
    <source>
        <dbReference type="EMBL" id="MEI5613067.1"/>
    </source>
</evidence>
<protein>
    <submittedName>
        <fullName evidence="2">DUF2993 domain-containing protein</fullName>
    </submittedName>
</protein>
<proteinExistence type="predicted"/>
<dbReference type="Proteomes" id="UP001365781">
    <property type="component" value="Unassembled WGS sequence"/>
</dbReference>
<feature type="region of interest" description="Disordered" evidence="1">
    <location>
        <begin position="1"/>
        <end position="50"/>
    </location>
</feature>
<dbReference type="RefSeq" id="WP_336536822.1">
    <property type="nucleotide sequence ID" value="NZ_JBBAYL010000004.1"/>
</dbReference>
<dbReference type="EMBL" id="JBBAYM010000020">
    <property type="protein sequence ID" value="MEI5613067.1"/>
    <property type="molecule type" value="Genomic_DNA"/>
</dbReference>
<reference evidence="2 3" key="1">
    <citation type="submission" date="2024-03" db="EMBL/GenBank/DDBJ databases">
        <title>First Report of Pectobacterium brasiliscabiei causing potato scab in china.</title>
        <authorList>
            <person name="Handique U."/>
        </authorList>
    </citation>
    <scope>NUCLEOTIDE SEQUENCE [LARGE SCALE GENOMIC DNA]</scope>
    <source>
        <strain evidence="2 3">ZRIMU1503</strain>
    </source>
</reference>
<evidence type="ECO:0000256" key="1">
    <source>
        <dbReference type="SAM" id="MobiDB-lite"/>
    </source>
</evidence>
<dbReference type="Pfam" id="PF11209">
    <property type="entry name" value="LmeA"/>
    <property type="match status" value="1"/>
</dbReference>
<comment type="caution">
    <text evidence="2">The sequence shown here is derived from an EMBL/GenBank/DDBJ whole genome shotgun (WGS) entry which is preliminary data.</text>
</comment>
<gene>
    <name evidence="2" type="ORF">WB403_28350</name>
</gene>